<feature type="non-terminal residue" evidence="1">
    <location>
        <position position="1"/>
    </location>
</feature>
<accession>X1VTM0</accession>
<organism evidence="1">
    <name type="scientific">marine sediment metagenome</name>
    <dbReference type="NCBI Taxonomy" id="412755"/>
    <lineage>
        <taxon>unclassified sequences</taxon>
        <taxon>metagenomes</taxon>
        <taxon>ecological metagenomes</taxon>
    </lineage>
</organism>
<dbReference type="AlphaFoldDB" id="X1VTM0"/>
<dbReference type="EMBL" id="BARW01037389">
    <property type="protein sequence ID" value="GAJ24347.1"/>
    <property type="molecule type" value="Genomic_DNA"/>
</dbReference>
<comment type="caution">
    <text evidence="1">The sequence shown here is derived from an EMBL/GenBank/DDBJ whole genome shotgun (WGS) entry which is preliminary data.</text>
</comment>
<reference evidence="1" key="1">
    <citation type="journal article" date="2014" name="Front. Microbiol.">
        <title>High frequency of phylogenetically diverse reductive dehalogenase-homologous genes in deep subseafloor sedimentary metagenomes.</title>
        <authorList>
            <person name="Kawai M."/>
            <person name="Futagami T."/>
            <person name="Toyoda A."/>
            <person name="Takaki Y."/>
            <person name="Nishi S."/>
            <person name="Hori S."/>
            <person name="Arai W."/>
            <person name="Tsubouchi T."/>
            <person name="Morono Y."/>
            <person name="Uchiyama I."/>
            <person name="Ito T."/>
            <person name="Fujiyama A."/>
            <person name="Inagaki F."/>
            <person name="Takami H."/>
        </authorList>
    </citation>
    <scope>NUCLEOTIDE SEQUENCE</scope>
    <source>
        <strain evidence="1">Expedition CK06-06</strain>
    </source>
</reference>
<gene>
    <name evidence="1" type="ORF">S12H4_57738</name>
</gene>
<evidence type="ECO:0000313" key="1">
    <source>
        <dbReference type="EMBL" id="GAJ24347.1"/>
    </source>
</evidence>
<protein>
    <submittedName>
        <fullName evidence="1">Uncharacterized protein</fullName>
    </submittedName>
</protein>
<sequence>VLFDKVNPNESAFISVRECKGRGGGLPEVEKVTLREAMNQTEYKDLIDSLRNQSYQILKILSE</sequence>
<name>X1VTM0_9ZZZZ</name>
<proteinExistence type="predicted"/>